<dbReference type="STRING" id="1666911.HLUCCA11_07110"/>
<dbReference type="Proteomes" id="UP000050465">
    <property type="component" value="Unassembled WGS sequence"/>
</dbReference>
<gene>
    <name evidence="1" type="ORF">HLUCCA11_07110</name>
</gene>
<proteinExistence type="predicted"/>
<dbReference type="SUPFAM" id="SSF52540">
    <property type="entry name" value="P-loop containing nucleoside triphosphate hydrolases"/>
    <property type="match status" value="1"/>
</dbReference>
<dbReference type="PATRIC" id="fig|1666911.3.peg.5020"/>
<accession>A0A0P8DHX1</accession>
<protein>
    <submittedName>
        <fullName evidence="1">AAA ATPase domain</fullName>
    </submittedName>
</protein>
<dbReference type="EMBL" id="LJZR01000007">
    <property type="protein sequence ID" value="KPQ36296.1"/>
    <property type="molecule type" value="Genomic_DNA"/>
</dbReference>
<sequence>MPAHSNASAEPAILAALSANNPFERPPIVKEQNIWGESFPDIPSLNAAASDTVFNALKKVRTADSSLEKVTSVVFTAERGIGKSHVIRRIRQRLQASEEGVFIYASADRYGDLNLINALFQQSIAESLEQPGSAGVTQWQEIATLMVAEALKANKANAKVPGAQGLVKKFDQAYQSNHAKGKDLVTDLTKVIRKLKPGVDPYILRAVVWTLSEERGSLAVKWLAGEQIETQDAIDLRLPPNHLSDIEANGSAPSTIAKLLSLVGEYKSVVVCFDELDTIAANAEGFPAVFVVLDLVKRLFDSVSQSEKAKGILTLTVLLPNLWQHVALTRDASSEKISAYGEPISLEYLKPDTAKELCAVTLKKFYGKKGLIPPTPIYPFAAAEIEDFGKGRPSAREALRWFAKQLNDKLKAVNPVVPPTERFESAYENALAQFDLDDLNNNEYIASALRFGFSKILDIERIKDQPIEGVVIKSVEEITPRSKNNGRLHFKIVGEEQGEPVVIGLGVLQDEHGLSVGAGFRRLLDTETFGLSRGCLVRSRDRKIKRNWDSFEYYQQLVAAGGEWVDLQAEEIKPLLALQYVYDHHDKFDLTVKRLDSFAFTRNLLQRSPILKEILSRPEGAVVEDALEGTERQILNTDIDPNDTDTDLSRAFEVDDSQDAESLDAESLDDIEMNADFQALAIAV</sequence>
<comment type="caution">
    <text evidence="1">The sequence shown here is derived from an EMBL/GenBank/DDBJ whole genome shotgun (WGS) entry which is preliminary data.</text>
</comment>
<dbReference type="AlphaFoldDB" id="A0A0P8DHX1"/>
<name>A0A0P8DHX1_9CYAN</name>
<organism evidence="1 2">
    <name type="scientific">Phormidesmis priestleyi Ana</name>
    <dbReference type="NCBI Taxonomy" id="1666911"/>
    <lineage>
        <taxon>Bacteria</taxon>
        <taxon>Bacillati</taxon>
        <taxon>Cyanobacteriota</taxon>
        <taxon>Cyanophyceae</taxon>
        <taxon>Leptolyngbyales</taxon>
        <taxon>Leptolyngbyaceae</taxon>
        <taxon>Phormidesmis</taxon>
    </lineage>
</organism>
<dbReference type="InterPro" id="IPR027417">
    <property type="entry name" value="P-loop_NTPase"/>
</dbReference>
<reference evidence="1 2" key="1">
    <citation type="submission" date="2015-09" db="EMBL/GenBank/DDBJ databases">
        <title>Identification and resolution of microdiversity through metagenomic sequencing of parallel consortia.</title>
        <authorList>
            <person name="Nelson W.C."/>
            <person name="Romine M.F."/>
            <person name="Lindemann S.R."/>
        </authorList>
    </citation>
    <scope>NUCLEOTIDE SEQUENCE [LARGE SCALE GENOMIC DNA]</scope>
    <source>
        <strain evidence="1">Ana</strain>
    </source>
</reference>
<evidence type="ECO:0000313" key="1">
    <source>
        <dbReference type="EMBL" id="KPQ36296.1"/>
    </source>
</evidence>
<evidence type="ECO:0000313" key="2">
    <source>
        <dbReference type="Proteomes" id="UP000050465"/>
    </source>
</evidence>